<feature type="compositionally biased region" description="Basic and acidic residues" evidence="1">
    <location>
        <begin position="113"/>
        <end position="127"/>
    </location>
</feature>
<evidence type="ECO:0000256" key="1">
    <source>
        <dbReference type="SAM" id="MobiDB-lite"/>
    </source>
</evidence>
<name>A0A9X0CXT1_9CNID</name>
<feature type="region of interest" description="Disordered" evidence="1">
    <location>
        <begin position="1"/>
        <end position="23"/>
    </location>
</feature>
<organism evidence="2 3">
    <name type="scientific">Desmophyllum pertusum</name>
    <dbReference type="NCBI Taxonomy" id="174260"/>
    <lineage>
        <taxon>Eukaryota</taxon>
        <taxon>Metazoa</taxon>
        <taxon>Cnidaria</taxon>
        <taxon>Anthozoa</taxon>
        <taxon>Hexacorallia</taxon>
        <taxon>Scleractinia</taxon>
        <taxon>Caryophylliina</taxon>
        <taxon>Caryophylliidae</taxon>
        <taxon>Desmophyllum</taxon>
    </lineage>
</organism>
<evidence type="ECO:0000313" key="3">
    <source>
        <dbReference type="Proteomes" id="UP001163046"/>
    </source>
</evidence>
<proteinExistence type="predicted"/>
<sequence length="134" mass="15353">MDRRGPWYRSPSGRTLQMDPPEGGKYPEEFLCPFRGCVTKVTRGEECAKHIQDAGYPKKDNDKNWVCRGDDKAFTTLDGLRSHINTVHLPKRFVCNSCIYKTNVGGAFISSHKEVPRPHSDRFDRRSKFAQSSF</sequence>
<comment type="caution">
    <text evidence="2">The sequence shown here is derived from an EMBL/GenBank/DDBJ whole genome shotgun (WGS) entry which is preliminary data.</text>
</comment>
<reference evidence="2" key="1">
    <citation type="submission" date="2023-01" db="EMBL/GenBank/DDBJ databases">
        <title>Genome assembly of the deep-sea coral Lophelia pertusa.</title>
        <authorList>
            <person name="Herrera S."/>
            <person name="Cordes E."/>
        </authorList>
    </citation>
    <scope>NUCLEOTIDE SEQUENCE</scope>
    <source>
        <strain evidence="2">USNM1676648</strain>
        <tissue evidence="2">Polyp</tissue>
    </source>
</reference>
<gene>
    <name evidence="2" type="primary">ZBTB8A_1</name>
    <name evidence="2" type="ORF">OS493_015288</name>
</gene>
<accession>A0A9X0CXT1</accession>
<dbReference type="AlphaFoldDB" id="A0A9X0CXT1"/>
<dbReference type="EMBL" id="MU826357">
    <property type="protein sequence ID" value="KAJ7379500.1"/>
    <property type="molecule type" value="Genomic_DNA"/>
</dbReference>
<dbReference type="Gene3D" id="3.30.160.60">
    <property type="entry name" value="Classic Zinc Finger"/>
    <property type="match status" value="1"/>
</dbReference>
<evidence type="ECO:0000313" key="2">
    <source>
        <dbReference type="EMBL" id="KAJ7379500.1"/>
    </source>
</evidence>
<protein>
    <submittedName>
        <fullName evidence="2">Zinc finger and BTB domain-containing protein 8A</fullName>
    </submittedName>
</protein>
<dbReference type="Proteomes" id="UP001163046">
    <property type="component" value="Unassembled WGS sequence"/>
</dbReference>
<keyword evidence="3" id="KW-1185">Reference proteome</keyword>
<feature type="region of interest" description="Disordered" evidence="1">
    <location>
        <begin position="113"/>
        <end position="134"/>
    </location>
</feature>